<keyword evidence="2" id="KW-0472">Membrane</keyword>
<comment type="caution">
    <text evidence="3">The sequence shown here is derived from an EMBL/GenBank/DDBJ whole genome shotgun (WGS) entry which is preliminary data.</text>
</comment>
<evidence type="ECO:0000256" key="1">
    <source>
        <dbReference type="SAM" id="MobiDB-lite"/>
    </source>
</evidence>
<feature type="transmembrane region" description="Helical" evidence="2">
    <location>
        <begin position="181"/>
        <end position="198"/>
    </location>
</feature>
<dbReference type="EMBL" id="MAGO01000005">
    <property type="protein sequence ID" value="OCC15515.1"/>
    <property type="molecule type" value="Genomic_DNA"/>
</dbReference>
<sequence length="205" mass="22375">MRFKNYLTISILTIVAMCLLNTPSFAHRVIVFSSFDGQKVVVEGYLPGGTKVKGAKVEVRDESGKIIVQGRTDSNGVFSFIPKKSGGYFITLNAGLGHLAKTSIDIKKASAHTSAQQISQKEGLESQSQLSVPNDKQDTVPLEGLKHDEKIRQIIRDSISPLAQEIIALRKAQEKVRIRDIIGGIGYILGLFGIVALIKSRRQGT</sequence>
<reference evidence="3 4" key="1">
    <citation type="submission" date="2016-06" db="EMBL/GenBank/DDBJ databases">
        <title>Respiratory ammonification of nitrate coupled to the oxidation of elemental sulfur in deep-sea autotrophic thermophilic bacteria.</title>
        <authorList>
            <person name="Slobodkina G.B."/>
            <person name="Mardanov A.V."/>
            <person name="Ravin N.V."/>
            <person name="Frolova A.A."/>
            <person name="Viryasiv M.B."/>
            <person name="Chernyh N.A."/>
            <person name="Bonch-Osmolovskaya E.A."/>
            <person name="Slobodkin A.I."/>
        </authorList>
    </citation>
    <scope>NUCLEOTIDE SEQUENCE [LARGE SCALE GENOMIC DNA]</scope>
    <source>
        <strain evidence="3 4">S69</strain>
    </source>
</reference>
<proteinExistence type="predicted"/>
<evidence type="ECO:0000313" key="3">
    <source>
        <dbReference type="EMBL" id="OCC15515.1"/>
    </source>
</evidence>
<accession>A0A1B9F6T4</accession>
<name>A0A1B9F6T4_9BACT</name>
<evidence type="ECO:0000313" key="4">
    <source>
        <dbReference type="Proteomes" id="UP000093080"/>
    </source>
</evidence>
<dbReference type="SUPFAM" id="SSF49478">
    <property type="entry name" value="Cna protein B-type domain"/>
    <property type="match status" value="1"/>
</dbReference>
<dbReference type="PATRIC" id="fig|1156395.6.peg.1274"/>
<gene>
    <name evidence="3" type="ORF">DBT_1262</name>
</gene>
<evidence type="ECO:0000256" key="2">
    <source>
        <dbReference type="SAM" id="Phobius"/>
    </source>
</evidence>
<protein>
    <submittedName>
        <fullName evidence="3">Additional component NikL of nickel ECF transporter</fullName>
    </submittedName>
</protein>
<keyword evidence="2" id="KW-1133">Transmembrane helix</keyword>
<feature type="compositionally biased region" description="Polar residues" evidence="1">
    <location>
        <begin position="117"/>
        <end position="134"/>
    </location>
</feature>
<dbReference type="RefSeq" id="WP_067617750.1">
    <property type="nucleotide sequence ID" value="NZ_MAGO01000005.1"/>
</dbReference>
<organism evidence="3 4">
    <name type="scientific">Dissulfuribacter thermophilus</name>
    <dbReference type="NCBI Taxonomy" id="1156395"/>
    <lineage>
        <taxon>Bacteria</taxon>
        <taxon>Pseudomonadati</taxon>
        <taxon>Thermodesulfobacteriota</taxon>
        <taxon>Dissulfuribacteria</taxon>
        <taxon>Dissulfuribacterales</taxon>
        <taxon>Dissulfuribacteraceae</taxon>
        <taxon>Dissulfuribacter</taxon>
    </lineage>
</organism>
<dbReference type="STRING" id="1156395.DBT_1262"/>
<keyword evidence="4" id="KW-1185">Reference proteome</keyword>
<dbReference type="OrthoDB" id="9795418at2"/>
<feature type="region of interest" description="Disordered" evidence="1">
    <location>
        <begin position="117"/>
        <end position="138"/>
    </location>
</feature>
<dbReference type="Proteomes" id="UP000093080">
    <property type="component" value="Unassembled WGS sequence"/>
</dbReference>
<keyword evidence="2" id="KW-0812">Transmembrane</keyword>
<dbReference type="AlphaFoldDB" id="A0A1B9F6T4"/>